<dbReference type="CDD" id="cd00267">
    <property type="entry name" value="ABC_ATPase"/>
    <property type="match status" value="1"/>
</dbReference>
<accession>A0A0P8CCZ4</accession>
<keyword evidence="1" id="KW-0472">Membrane</keyword>
<dbReference type="InterPro" id="IPR027417">
    <property type="entry name" value="P-loop_NTPase"/>
</dbReference>
<protein>
    <submittedName>
        <fullName evidence="3">Chromosome partition protein Smc</fullName>
    </submittedName>
</protein>
<feature type="domain" description="ATPase AAA-type core" evidence="2">
    <location>
        <begin position="24"/>
        <end position="366"/>
    </location>
</feature>
<dbReference type="PANTHER" id="PTHR32182">
    <property type="entry name" value="DNA REPLICATION AND REPAIR PROTEIN RECF"/>
    <property type="match status" value="1"/>
</dbReference>
<keyword evidence="1" id="KW-0812">Transmembrane</keyword>
<dbReference type="PIRSF" id="PIRSF029347">
    <property type="entry name" value="RecF"/>
    <property type="match status" value="1"/>
</dbReference>
<evidence type="ECO:0000313" key="3">
    <source>
        <dbReference type="EMBL" id="KPQ44831.1"/>
    </source>
</evidence>
<sequence>MAINRIRLSNFKSFKDLDVELGKFNVFVGANASGKSNFIQSFKFLRDMNNHGLDNAISMQGGIEYLRNISLGQSEEFSLEVTTDDLFMSFLPEVSKDERIRIDRYETIYKITIKFKNEGEEYEIIKETIEQKCNFVKLERINSDDKFYEKEIPGKGKIIISKLNGKIKFSSIQPDEVKIREEDILPSFLRDDKFESKSLLLQYLFFIMSPFFIDFSIYDIDPNLPKKATPITGKADLEEDGSNLAIVLKNILENEDNKRKLSNLVRDVLPFVEDMDVEKLTDKSLLFKLREIYSKNQYLPASFLSDGTIYITALIIALYFDRKPIIIIEEPERNIHPYLISRLVNMMKEVSEEKQIIITTHNPEVIKHAGLENIYLLSRNEEGFSTISKPSDKEEIKIFLENEMGIEELYVQNLLEI</sequence>
<dbReference type="GO" id="GO:0016887">
    <property type="term" value="F:ATP hydrolysis activity"/>
    <property type="evidence" value="ECO:0007669"/>
    <property type="project" value="InterPro"/>
</dbReference>
<dbReference type="EMBL" id="LKCM01000052">
    <property type="protein sequence ID" value="KPQ44831.1"/>
    <property type="molecule type" value="Genomic_DNA"/>
</dbReference>
<dbReference type="InterPro" id="IPR003959">
    <property type="entry name" value="ATPase_AAA_core"/>
</dbReference>
<feature type="transmembrane region" description="Helical" evidence="1">
    <location>
        <begin position="298"/>
        <end position="320"/>
    </location>
</feature>
<dbReference type="SUPFAM" id="SSF52540">
    <property type="entry name" value="P-loop containing nucleoside triphosphate hydrolases"/>
    <property type="match status" value="1"/>
</dbReference>
<dbReference type="AlphaFoldDB" id="A0A0P8CCZ4"/>
<dbReference type="InterPro" id="IPR014555">
    <property type="entry name" value="RecF-like"/>
</dbReference>
<dbReference type="GO" id="GO:0005524">
    <property type="term" value="F:ATP binding"/>
    <property type="evidence" value="ECO:0007669"/>
    <property type="project" value="InterPro"/>
</dbReference>
<evidence type="ECO:0000256" key="1">
    <source>
        <dbReference type="SAM" id="Phobius"/>
    </source>
</evidence>
<dbReference type="GO" id="GO:0006302">
    <property type="term" value="P:double-strand break repair"/>
    <property type="evidence" value="ECO:0007669"/>
    <property type="project" value="TreeGrafter"/>
</dbReference>
<name>A0A0P8CCZ4_9EURY</name>
<evidence type="ECO:0000313" key="4">
    <source>
        <dbReference type="Proteomes" id="UP000050360"/>
    </source>
</evidence>
<dbReference type="GO" id="GO:0000731">
    <property type="term" value="P:DNA synthesis involved in DNA repair"/>
    <property type="evidence" value="ECO:0007669"/>
    <property type="project" value="TreeGrafter"/>
</dbReference>
<dbReference type="Proteomes" id="UP000050360">
    <property type="component" value="Unassembled WGS sequence"/>
</dbReference>
<dbReference type="Gene3D" id="3.40.50.300">
    <property type="entry name" value="P-loop containing nucleotide triphosphate hydrolases"/>
    <property type="match status" value="1"/>
</dbReference>
<reference evidence="3 4" key="1">
    <citation type="submission" date="2015-09" db="EMBL/GenBank/DDBJ databases">
        <title>A metagenomics-based metabolic model of nitrate-dependent anaerobic oxidation of methane by Methanoperedens-like archaea.</title>
        <authorList>
            <person name="Arshad A."/>
            <person name="Speth D.R."/>
            <person name="De Graaf R.M."/>
            <person name="Op Den Camp H.J."/>
            <person name="Jetten M.S."/>
            <person name="Welte C.U."/>
        </authorList>
    </citation>
    <scope>NUCLEOTIDE SEQUENCE [LARGE SCALE GENOMIC DNA]</scope>
</reference>
<dbReference type="PATRIC" id="fig|1719120.3.peg.645"/>
<proteinExistence type="predicted"/>
<dbReference type="Pfam" id="PF13304">
    <property type="entry name" value="AAA_21"/>
    <property type="match status" value="1"/>
</dbReference>
<dbReference type="PANTHER" id="PTHR32182:SF22">
    <property type="entry name" value="ATP-DEPENDENT ENDONUCLEASE, OLD FAMILY-RELATED"/>
    <property type="match status" value="1"/>
</dbReference>
<feature type="transmembrane region" description="Helical" evidence="1">
    <location>
        <begin position="199"/>
        <end position="218"/>
    </location>
</feature>
<gene>
    <name evidence="3" type="primary">smc_1</name>
    <name evidence="3" type="ORF">MPEBLZ_00589</name>
</gene>
<evidence type="ECO:0000259" key="2">
    <source>
        <dbReference type="Pfam" id="PF13304"/>
    </source>
</evidence>
<comment type="caution">
    <text evidence="3">The sequence shown here is derived from an EMBL/GenBank/DDBJ whole genome shotgun (WGS) entry which is preliminary data.</text>
</comment>
<keyword evidence="1" id="KW-1133">Transmembrane helix</keyword>
<organism evidence="3 4">
    <name type="scientific">Candidatus Methanoperedens nitratireducens</name>
    <dbReference type="NCBI Taxonomy" id="1392998"/>
    <lineage>
        <taxon>Archaea</taxon>
        <taxon>Methanobacteriati</taxon>
        <taxon>Methanobacteriota</taxon>
        <taxon>Stenosarchaea group</taxon>
        <taxon>Methanomicrobia</taxon>
        <taxon>Methanosarcinales</taxon>
        <taxon>ANME-2 cluster</taxon>
        <taxon>Candidatus Methanoperedentaceae</taxon>
        <taxon>Candidatus Methanoperedens</taxon>
    </lineage>
</organism>